<dbReference type="RefSeq" id="WP_028971759.1">
    <property type="nucleotide sequence ID" value="NZ_CTRP01000003.1"/>
</dbReference>
<accession>A0A0U1KUX0</accession>
<proteinExistence type="predicted"/>
<dbReference type="AlphaFoldDB" id="A0A0U1KUX0"/>
<keyword evidence="2" id="KW-1185">Reference proteome</keyword>
<gene>
    <name evidence="1" type="ORF">SpAn4DRAFT_1453</name>
</gene>
<evidence type="ECO:0000313" key="1">
    <source>
        <dbReference type="EMBL" id="CQR70484.1"/>
    </source>
</evidence>
<reference evidence="2" key="1">
    <citation type="submission" date="2015-03" db="EMBL/GenBank/DDBJ databases">
        <authorList>
            <person name="Nijsse Bart"/>
        </authorList>
    </citation>
    <scope>NUCLEOTIDE SEQUENCE [LARGE SCALE GENOMIC DNA]</scope>
</reference>
<dbReference type="Proteomes" id="UP000049855">
    <property type="component" value="Unassembled WGS sequence"/>
</dbReference>
<evidence type="ECO:0000313" key="2">
    <source>
        <dbReference type="Proteomes" id="UP000049855"/>
    </source>
</evidence>
<organism evidence="1 2">
    <name type="scientific">Sporomusa ovata</name>
    <dbReference type="NCBI Taxonomy" id="2378"/>
    <lineage>
        <taxon>Bacteria</taxon>
        <taxon>Bacillati</taxon>
        <taxon>Bacillota</taxon>
        <taxon>Negativicutes</taxon>
        <taxon>Selenomonadales</taxon>
        <taxon>Sporomusaceae</taxon>
        <taxon>Sporomusa</taxon>
    </lineage>
</organism>
<dbReference type="EMBL" id="CTRP01000003">
    <property type="protein sequence ID" value="CQR70484.1"/>
    <property type="molecule type" value="Genomic_DNA"/>
</dbReference>
<sequence length="67" mass="7634">MNDLERIASLEKQLSDLGYRSYQIDEIYREAVGTSIIAGLSHEQYQSITEAMQEYIAFASKCLSRTP</sequence>
<protein>
    <submittedName>
        <fullName evidence="1">Uncharacterized protein</fullName>
    </submittedName>
</protein>
<name>A0A0U1KUX0_9FIRM</name>